<evidence type="ECO:0000259" key="4">
    <source>
        <dbReference type="Pfam" id="PF01420"/>
    </source>
</evidence>
<dbReference type="SUPFAM" id="SSF116734">
    <property type="entry name" value="DNA methylase specificity domain"/>
    <property type="match status" value="2"/>
</dbReference>
<keyword evidence="3" id="KW-0238">DNA-binding</keyword>
<evidence type="ECO:0000256" key="3">
    <source>
        <dbReference type="ARBA" id="ARBA00023125"/>
    </source>
</evidence>
<keyword evidence="2" id="KW-0680">Restriction system</keyword>
<dbReference type="InterPro" id="IPR000055">
    <property type="entry name" value="Restrct_endonuc_typeI_TRD"/>
</dbReference>
<dbReference type="InterPro" id="IPR051212">
    <property type="entry name" value="Type-I_RE_S_subunit"/>
</dbReference>
<sequence length="447" mass="50489">MAKYRPYESYKDTHADWYKIKPAHWTCERFKNNFIEKKKKNVLDLPAGAISFGRVVYKNEETLSQETKNSYQEVLAGEFLINPLNLNFDLKSLRTALSNIDVVVSTGYIVLQSRGLLNPRFARWLLQQFDVSHMKTLGAGVRQTINYSDIGNSLFCRPSLEEQQVIGAFLDHETAKIDKLIEKQQQLIELLKEKRQAVISHAVTKGLNPDVPMKDTGVEWLGRVPEHWEASRISWICSVGNGSTPNRENALFWLNGSYPWLNSSKVNDEKVYSAEQFVTPKALCECSLPIVRRGSVIIAITGEGKTRGTSALMMIDATINQHLAYITPRGNDKVLPEFIHLWLQSKYQQIRSNSAGGGSTKAAITCSEVKGYPIPVPPINEQAEIIKSIEKKKKIYSDILFASENQIDILQERRTALISAAVTGKIDLRHWVAPEKQEVEEPQETTA</sequence>
<evidence type="ECO:0000256" key="1">
    <source>
        <dbReference type="ARBA" id="ARBA00010923"/>
    </source>
</evidence>
<evidence type="ECO:0000313" key="5">
    <source>
        <dbReference type="EMBL" id="PLR22574.1"/>
    </source>
</evidence>
<reference evidence="6" key="1">
    <citation type="submission" date="2017-12" db="EMBL/GenBank/DDBJ databases">
        <title>The genome sequence of Pantoea sp. 596.</title>
        <authorList>
            <person name="Gao J."/>
            <person name="Mao X."/>
            <person name="Sun J."/>
        </authorList>
    </citation>
    <scope>NUCLEOTIDE SEQUENCE [LARGE SCALE GENOMIC DNA]</scope>
    <source>
        <strain evidence="6">596</strain>
    </source>
</reference>
<dbReference type="EMBL" id="PJRT01000025">
    <property type="protein sequence ID" value="PLR22574.1"/>
    <property type="molecule type" value="Genomic_DNA"/>
</dbReference>
<comment type="caution">
    <text evidence="5">The sequence shown here is derived from an EMBL/GenBank/DDBJ whole genome shotgun (WGS) entry which is preliminary data.</text>
</comment>
<dbReference type="Pfam" id="PF01420">
    <property type="entry name" value="Methylase_S"/>
    <property type="match status" value="1"/>
</dbReference>
<gene>
    <name evidence="5" type="ORF">PZBJ_16110</name>
</gene>
<name>A0ABX4SNX4_9GAMM</name>
<keyword evidence="6" id="KW-1185">Reference proteome</keyword>
<dbReference type="Gene3D" id="1.10.287.1120">
    <property type="entry name" value="Bipartite methylase S protein"/>
    <property type="match status" value="1"/>
</dbReference>
<dbReference type="PANTHER" id="PTHR43140:SF1">
    <property type="entry name" value="TYPE I RESTRICTION ENZYME ECOKI SPECIFICITY SUBUNIT"/>
    <property type="match status" value="1"/>
</dbReference>
<dbReference type="InterPro" id="IPR044946">
    <property type="entry name" value="Restrct_endonuc_typeI_TRD_sf"/>
</dbReference>
<dbReference type="CDD" id="cd17247">
    <property type="entry name" value="RMtype1_S_Eco2747I-TRD2-CR2_like"/>
    <property type="match status" value="1"/>
</dbReference>
<dbReference type="RefSeq" id="WP_101763304.1">
    <property type="nucleotide sequence ID" value="NZ_PJRT01000025.1"/>
</dbReference>
<dbReference type="Gene3D" id="3.90.220.20">
    <property type="entry name" value="DNA methylase specificity domains"/>
    <property type="match status" value="2"/>
</dbReference>
<dbReference type="Proteomes" id="UP000234296">
    <property type="component" value="Unassembled WGS sequence"/>
</dbReference>
<evidence type="ECO:0000313" key="6">
    <source>
        <dbReference type="Proteomes" id="UP000234296"/>
    </source>
</evidence>
<organism evidence="5 6">
    <name type="scientific">Pantoea endophytica</name>
    <dbReference type="NCBI Taxonomy" id="92488"/>
    <lineage>
        <taxon>Bacteria</taxon>
        <taxon>Pseudomonadati</taxon>
        <taxon>Pseudomonadota</taxon>
        <taxon>Gammaproteobacteria</taxon>
        <taxon>Enterobacterales</taxon>
        <taxon>Erwiniaceae</taxon>
        <taxon>Pantoea</taxon>
    </lineage>
</organism>
<feature type="domain" description="Type I restriction modification DNA specificity" evidence="4">
    <location>
        <begin position="225"/>
        <end position="391"/>
    </location>
</feature>
<comment type="similarity">
    <text evidence="1">Belongs to the type-I restriction system S methylase family.</text>
</comment>
<dbReference type="PANTHER" id="PTHR43140">
    <property type="entry name" value="TYPE-1 RESTRICTION ENZYME ECOKI SPECIFICITY PROTEIN"/>
    <property type="match status" value="1"/>
</dbReference>
<protein>
    <recommendedName>
        <fullName evidence="4">Type I restriction modification DNA specificity domain-containing protein</fullName>
    </recommendedName>
</protein>
<accession>A0ABX4SNX4</accession>
<evidence type="ECO:0000256" key="2">
    <source>
        <dbReference type="ARBA" id="ARBA00022747"/>
    </source>
</evidence>
<proteinExistence type="inferred from homology"/>